<dbReference type="InterPro" id="IPR001362">
    <property type="entry name" value="Glyco_hydro_32"/>
</dbReference>
<dbReference type="Pfam" id="PF08244">
    <property type="entry name" value="Glyco_hydro_32C"/>
    <property type="match status" value="1"/>
</dbReference>
<keyword evidence="5" id="KW-0732">Signal</keyword>
<dbReference type="AlphaFoldDB" id="A0A0F4ZDD4"/>
<feature type="domain" description="Glycosyl hydrolase family 32 C-terminal" evidence="7">
    <location>
        <begin position="453"/>
        <end position="609"/>
    </location>
</feature>
<dbReference type="PANTHER" id="PTHR42800">
    <property type="entry name" value="EXOINULINASE INUD (AFU_ORTHOLOGUE AFUA_5G00480)"/>
    <property type="match status" value="1"/>
</dbReference>
<dbReference type="OrthoDB" id="202537at2759"/>
<protein>
    <recommendedName>
        <fullName evidence="10">Glycosyl hydrolase family 32 N-terminal domain-containing protein</fullName>
    </recommendedName>
</protein>
<dbReference type="PANTHER" id="PTHR42800:SF3">
    <property type="entry name" value="GLYCOSYL HYDROLASE FAMILY 32 N-TERMINAL DOMAIN-CONTAINING PROTEIN"/>
    <property type="match status" value="1"/>
</dbReference>
<evidence type="ECO:0000256" key="3">
    <source>
        <dbReference type="ARBA" id="ARBA00023295"/>
    </source>
</evidence>
<feature type="chain" id="PRO_5002482545" description="Glycosyl hydrolase family 32 N-terminal domain-containing protein" evidence="5">
    <location>
        <begin position="25"/>
        <end position="620"/>
    </location>
</feature>
<dbReference type="EMBL" id="LAEV01001396">
    <property type="protein sequence ID" value="KKA28220.1"/>
    <property type="molecule type" value="Genomic_DNA"/>
</dbReference>
<dbReference type="Pfam" id="PF00251">
    <property type="entry name" value="Glyco_hydro_32N"/>
    <property type="match status" value="1"/>
</dbReference>
<evidence type="ECO:0000256" key="1">
    <source>
        <dbReference type="ARBA" id="ARBA00009902"/>
    </source>
</evidence>
<dbReference type="InterPro" id="IPR013148">
    <property type="entry name" value="Glyco_hydro_32_N"/>
</dbReference>
<evidence type="ECO:0000256" key="2">
    <source>
        <dbReference type="ARBA" id="ARBA00022801"/>
    </source>
</evidence>
<comment type="similarity">
    <text evidence="1 4">Belongs to the glycosyl hydrolase 32 family.</text>
</comment>
<dbReference type="SUPFAM" id="SSF75005">
    <property type="entry name" value="Arabinanase/levansucrase/invertase"/>
    <property type="match status" value="1"/>
</dbReference>
<evidence type="ECO:0000259" key="6">
    <source>
        <dbReference type="Pfam" id="PF00251"/>
    </source>
</evidence>
<dbReference type="InterPro" id="IPR013320">
    <property type="entry name" value="ConA-like_dom_sf"/>
</dbReference>
<comment type="caution">
    <text evidence="8">The sequence shown here is derived from an EMBL/GenBank/DDBJ whole genome shotgun (WGS) entry which is preliminary data.</text>
</comment>
<reference evidence="8 9" key="1">
    <citation type="submission" date="2015-03" db="EMBL/GenBank/DDBJ databases">
        <authorList>
            <person name="Radwan O."/>
            <person name="Al-Naeli F.A."/>
            <person name="Rendon G.A."/>
            <person name="Fields C."/>
        </authorList>
    </citation>
    <scope>NUCLEOTIDE SEQUENCE [LARGE SCALE GENOMIC DNA]</scope>
    <source>
        <strain evidence="8">CR-DP1</strain>
    </source>
</reference>
<gene>
    <name evidence="8" type="ORF">TD95_005179</name>
</gene>
<keyword evidence="2 4" id="KW-0378">Hydrolase</keyword>
<evidence type="ECO:0000259" key="7">
    <source>
        <dbReference type="Pfam" id="PF08244"/>
    </source>
</evidence>
<sequence length="620" mass="68650">MVFSQTSVAKLLSLAAVAASPAAASVEFNPPVSRSLNSNTYCLDLAKTNGTLTKECLKFRPSMHVMPYQGWMNDPCAPTYDSFHGKYHLGFQWAPDSIEWGNITWGAAVSEDLINWEVSREVSIGPEAPYDKLGVFTGCAIDTSIDGTNNGTITAAYTAVDHLPISWTLNYTRGSEALALAFSEDSGLTWQRYDHNPIIKDGPADVDIIGWRDPYVAAWPMVEKLLHNTTGQFLYGIISGGIRDTTPTTWLYEIDPKALENWRYVGPLVDIVQQYDPSPKWIGGYGANWEVCNFLEISTADNAVTRDILVCGCEGRNVTAETAAIEGSFRSDKGQTWFQGPLTANNGSVQMSYAHGGRIDYGGLLYAGNSFYDPITKTHVFHGWIAEDDLPTRYLETQFWAGVMSIPRTMHLWSQQNVAGALVSDLSDVPSFEVTDGSRVSGLAATPDPRLTAMRRKYTKIKTTKKGALKKKTILCSEHTALELQVSARISPNSNPVGVRLLHGNDEFTTVYFSATEEQITIDRANSTHWDGVRTIPEIAPHTLFKYTNNVWETLDLQIFYDHSVIEVFANNRTAVTSRIYPVSGAVEGIEFVYEGSDNTSAFLSAELWKLETNIKYINV</sequence>
<dbReference type="InterPro" id="IPR023296">
    <property type="entry name" value="Glyco_hydro_beta-prop_sf"/>
</dbReference>
<dbReference type="Gene3D" id="2.60.120.560">
    <property type="entry name" value="Exo-inulinase, domain 1"/>
    <property type="match status" value="1"/>
</dbReference>
<feature type="domain" description="Glycosyl hydrolase family 32 N-terminal" evidence="6">
    <location>
        <begin position="64"/>
        <end position="414"/>
    </location>
</feature>
<evidence type="ECO:0008006" key="10">
    <source>
        <dbReference type="Google" id="ProtNLM"/>
    </source>
</evidence>
<dbReference type="CDD" id="cd18621">
    <property type="entry name" value="GH32_XdINV-like"/>
    <property type="match status" value="1"/>
</dbReference>
<evidence type="ECO:0000313" key="9">
    <source>
        <dbReference type="Proteomes" id="UP000033483"/>
    </source>
</evidence>
<feature type="signal peptide" evidence="5">
    <location>
        <begin position="1"/>
        <end position="24"/>
    </location>
</feature>
<organism evidence="8 9">
    <name type="scientific">Thielaviopsis punctulata</name>
    <dbReference type="NCBI Taxonomy" id="72032"/>
    <lineage>
        <taxon>Eukaryota</taxon>
        <taxon>Fungi</taxon>
        <taxon>Dikarya</taxon>
        <taxon>Ascomycota</taxon>
        <taxon>Pezizomycotina</taxon>
        <taxon>Sordariomycetes</taxon>
        <taxon>Hypocreomycetidae</taxon>
        <taxon>Microascales</taxon>
        <taxon>Ceratocystidaceae</taxon>
        <taxon>Thielaviopsis</taxon>
    </lineage>
</organism>
<dbReference type="Proteomes" id="UP000033483">
    <property type="component" value="Unassembled WGS sequence"/>
</dbReference>
<name>A0A0F4ZDD4_9PEZI</name>
<evidence type="ECO:0000313" key="8">
    <source>
        <dbReference type="EMBL" id="KKA28220.1"/>
    </source>
</evidence>
<keyword evidence="9" id="KW-1185">Reference proteome</keyword>
<accession>A0A0F4ZDD4</accession>
<dbReference type="Gene3D" id="2.115.10.20">
    <property type="entry name" value="Glycosyl hydrolase domain, family 43"/>
    <property type="match status" value="1"/>
</dbReference>
<evidence type="ECO:0000256" key="5">
    <source>
        <dbReference type="SAM" id="SignalP"/>
    </source>
</evidence>
<keyword evidence="3 4" id="KW-0326">Glycosidase</keyword>
<dbReference type="SMART" id="SM00640">
    <property type="entry name" value="Glyco_32"/>
    <property type="match status" value="1"/>
</dbReference>
<proteinExistence type="inferred from homology"/>
<dbReference type="GO" id="GO:0004575">
    <property type="term" value="F:sucrose alpha-glucosidase activity"/>
    <property type="evidence" value="ECO:0007669"/>
    <property type="project" value="TreeGrafter"/>
</dbReference>
<evidence type="ECO:0000256" key="4">
    <source>
        <dbReference type="RuleBase" id="RU362110"/>
    </source>
</evidence>
<dbReference type="GO" id="GO:0005987">
    <property type="term" value="P:sucrose catabolic process"/>
    <property type="evidence" value="ECO:0007669"/>
    <property type="project" value="TreeGrafter"/>
</dbReference>
<dbReference type="GO" id="GO:0005737">
    <property type="term" value="C:cytoplasm"/>
    <property type="evidence" value="ECO:0007669"/>
    <property type="project" value="TreeGrafter"/>
</dbReference>
<dbReference type="InterPro" id="IPR013189">
    <property type="entry name" value="Glyco_hydro_32_C"/>
</dbReference>
<dbReference type="SUPFAM" id="SSF49899">
    <property type="entry name" value="Concanavalin A-like lectins/glucanases"/>
    <property type="match status" value="1"/>
</dbReference>